<reference evidence="2 3" key="1">
    <citation type="submission" date="2020-02" db="EMBL/GenBank/DDBJ databases">
        <title>Out from the shadows clarifying the taxonomy of the family Cryomorphaceae and related taxa by utilizing the GTDB taxonomic framework.</title>
        <authorList>
            <person name="Bowman J.P."/>
        </authorList>
    </citation>
    <scope>NUCLEOTIDE SEQUENCE [LARGE SCALE GENOMIC DNA]</scope>
    <source>
        <strain evidence="2 3">QSSC 1-22</strain>
    </source>
</reference>
<feature type="transmembrane region" description="Helical" evidence="1">
    <location>
        <begin position="108"/>
        <end position="126"/>
    </location>
</feature>
<evidence type="ECO:0000313" key="3">
    <source>
        <dbReference type="Proteomes" id="UP000486602"/>
    </source>
</evidence>
<accession>A0A7K3WVI4</accession>
<dbReference type="RefSeq" id="WP_163286998.1">
    <property type="nucleotide sequence ID" value="NZ_JAAGVY010000060.1"/>
</dbReference>
<keyword evidence="3" id="KW-1185">Reference proteome</keyword>
<feature type="transmembrane region" description="Helical" evidence="1">
    <location>
        <begin position="69"/>
        <end position="88"/>
    </location>
</feature>
<evidence type="ECO:0000256" key="1">
    <source>
        <dbReference type="SAM" id="Phobius"/>
    </source>
</evidence>
<feature type="transmembrane region" description="Helical" evidence="1">
    <location>
        <begin position="46"/>
        <end position="63"/>
    </location>
</feature>
<proteinExistence type="predicted"/>
<name>A0A7K3WVI4_9FLAO</name>
<keyword evidence="1" id="KW-0812">Transmembrane</keyword>
<keyword evidence="1" id="KW-1133">Transmembrane helix</keyword>
<dbReference type="EMBL" id="JAAGVY010000060">
    <property type="protein sequence ID" value="NEN25548.1"/>
    <property type="molecule type" value="Genomic_DNA"/>
</dbReference>
<gene>
    <name evidence="2" type="ORF">G3O08_18810</name>
</gene>
<keyword evidence="1" id="KW-0472">Membrane</keyword>
<dbReference type="AlphaFoldDB" id="A0A7K3WVI4"/>
<evidence type="ECO:0000313" key="2">
    <source>
        <dbReference type="EMBL" id="NEN25548.1"/>
    </source>
</evidence>
<organism evidence="2 3">
    <name type="scientific">Cryomorpha ignava</name>
    <dbReference type="NCBI Taxonomy" id="101383"/>
    <lineage>
        <taxon>Bacteria</taxon>
        <taxon>Pseudomonadati</taxon>
        <taxon>Bacteroidota</taxon>
        <taxon>Flavobacteriia</taxon>
        <taxon>Flavobacteriales</taxon>
        <taxon>Cryomorphaceae</taxon>
        <taxon>Cryomorpha</taxon>
    </lineage>
</organism>
<sequence length="129" mass="14851">MKIEIAKWILIFFGIFMIFIGFVMLINPNKARSTLRKAGSTNFINYAEITLRMIPAIALILYAEFSKFPAAFTVFGWIMLLTSLILYFVPPRVHHKFSMKSADILKPIYFQLISPFAFLFGGLIIYNTL</sequence>
<feature type="transmembrane region" description="Helical" evidence="1">
    <location>
        <begin position="6"/>
        <end position="26"/>
    </location>
</feature>
<comment type="caution">
    <text evidence="2">The sequence shown here is derived from an EMBL/GenBank/DDBJ whole genome shotgun (WGS) entry which is preliminary data.</text>
</comment>
<protein>
    <submittedName>
        <fullName evidence="2">Uncharacterized protein</fullName>
    </submittedName>
</protein>
<dbReference type="Proteomes" id="UP000486602">
    <property type="component" value="Unassembled WGS sequence"/>
</dbReference>